<evidence type="ECO:0000256" key="1">
    <source>
        <dbReference type="SAM" id="Phobius"/>
    </source>
</evidence>
<dbReference type="Proteomes" id="UP000311605">
    <property type="component" value="Unassembled WGS sequence"/>
</dbReference>
<keyword evidence="3" id="KW-1185">Reference proteome</keyword>
<feature type="transmembrane region" description="Helical" evidence="1">
    <location>
        <begin position="45"/>
        <end position="63"/>
    </location>
</feature>
<keyword evidence="1" id="KW-0472">Membrane</keyword>
<organism evidence="2 3">
    <name type="scientific">Aliirhizobium smilacinae</name>
    <dbReference type="NCBI Taxonomy" id="1395944"/>
    <lineage>
        <taxon>Bacteria</taxon>
        <taxon>Pseudomonadati</taxon>
        <taxon>Pseudomonadota</taxon>
        <taxon>Alphaproteobacteria</taxon>
        <taxon>Hyphomicrobiales</taxon>
        <taxon>Rhizobiaceae</taxon>
        <taxon>Aliirhizobium</taxon>
    </lineage>
</organism>
<protein>
    <submittedName>
        <fullName evidence="2">Uncharacterized protein</fullName>
    </submittedName>
</protein>
<name>A0A5C4XAQ0_9HYPH</name>
<comment type="caution">
    <text evidence="2">The sequence shown here is derived from an EMBL/GenBank/DDBJ whole genome shotgun (WGS) entry which is preliminary data.</text>
</comment>
<sequence>MSCRHKKQVSYLEGVALGLFLATLAFLFAFMFIDFKLANDDWVGFFGSIVVALFSIGAAWLALQGNKAQIQQAADLEEERRLRSLAAARAMLPAVLSEICQIAQNNLRLRFVPGHGPIGSELPAATVFQPMPEGVIPVLKEVIQYADAATQDRLSNILRHFQVFEARRVGAEIALLEPMVTQGQLSTYNAISEVLGWAAVYAISESAFRFARGISSSIPSAIGAADVRRAFFSAGIVLESYPLLEQRLTARAQEGRLELRWND</sequence>
<gene>
    <name evidence="2" type="ORF">FHP24_25280</name>
</gene>
<dbReference type="RefSeq" id="WP_139679018.1">
    <property type="nucleotide sequence ID" value="NZ_VDMN01000008.1"/>
</dbReference>
<evidence type="ECO:0000313" key="3">
    <source>
        <dbReference type="Proteomes" id="UP000311605"/>
    </source>
</evidence>
<accession>A0A5C4XAQ0</accession>
<dbReference type="AlphaFoldDB" id="A0A5C4XAQ0"/>
<keyword evidence="1" id="KW-0812">Transmembrane</keyword>
<evidence type="ECO:0000313" key="2">
    <source>
        <dbReference type="EMBL" id="TNM60556.1"/>
    </source>
</evidence>
<reference evidence="2 3" key="1">
    <citation type="submission" date="2019-06" db="EMBL/GenBank/DDBJ databases">
        <title>The draft genome of Rhizobium smilacinae PTYR-5.</title>
        <authorList>
            <person name="Liu L."/>
            <person name="Li L."/>
            <person name="Zhang X."/>
        </authorList>
    </citation>
    <scope>NUCLEOTIDE SEQUENCE [LARGE SCALE GENOMIC DNA]</scope>
    <source>
        <strain evidence="2 3">PTYR-5</strain>
    </source>
</reference>
<dbReference type="OrthoDB" id="9963316at2"/>
<proteinExistence type="predicted"/>
<keyword evidence="1" id="KW-1133">Transmembrane helix</keyword>
<dbReference type="EMBL" id="VDMN01000008">
    <property type="protein sequence ID" value="TNM60556.1"/>
    <property type="molecule type" value="Genomic_DNA"/>
</dbReference>
<feature type="transmembrane region" description="Helical" evidence="1">
    <location>
        <begin position="12"/>
        <end position="33"/>
    </location>
</feature>